<reference evidence="1" key="2">
    <citation type="submission" date="2011-04" db="EMBL/GenBank/DDBJ databases">
        <authorList>
            <person name="Genoscope - CEA"/>
        </authorList>
    </citation>
    <scope>NUCLEOTIDE SEQUENCE</scope>
    <source>
        <strain evidence="1">R24</strain>
    </source>
</reference>
<protein>
    <submittedName>
        <fullName evidence="1">Putative transposase</fullName>
    </submittedName>
</protein>
<dbReference type="EMBL" id="FR854090">
    <property type="protein sequence ID" value="CCA87510.1"/>
    <property type="molecule type" value="Genomic_DNA"/>
</dbReference>
<reference evidence="1" key="1">
    <citation type="journal article" date="2011" name="PLoS ONE">
        <title>Ralstonia syzygii, the Blood Disease Bacterium and some Asian R. solanacearum strains form a single genomic species despite divergent lifestyles.</title>
        <authorList>
            <person name="Remenant B."/>
            <person name="de Cambiaire J.C."/>
            <person name="Cellier G."/>
            <person name="Jacobs J.M."/>
            <person name="Mangenot S."/>
            <person name="Barbe V."/>
            <person name="Lajus A."/>
            <person name="Vallenet D."/>
            <person name="Medigue C."/>
            <person name="Fegan M."/>
            <person name="Allen C."/>
            <person name="Prior P."/>
        </authorList>
    </citation>
    <scope>NUCLEOTIDE SEQUENCE</scope>
    <source>
        <strain evidence="1">R24</strain>
    </source>
</reference>
<accession>G3A8D6</accession>
<organism evidence="1">
    <name type="scientific">Ralstonia syzygii R24</name>
    <dbReference type="NCBI Taxonomy" id="907261"/>
    <lineage>
        <taxon>Bacteria</taxon>
        <taxon>Pseudomonadati</taxon>
        <taxon>Pseudomonadota</taxon>
        <taxon>Betaproteobacteria</taxon>
        <taxon>Burkholderiales</taxon>
        <taxon>Burkholderiaceae</taxon>
        <taxon>Ralstonia</taxon>
        <taxon>Ralstonia solanacearum species complex</taxon>
    </lineage>
</organism>
<dbReference type="AlphaFoldDB" id="G3A8D6"/>
<gene>
    <name evidence="1" type="ORF">RALSY_mp10025</name>
</gene>
<name>G3A8D6_9RALS</name>
<sequence>MARKTKRYPSDLTDVVLPHDFPAGWPSAPLGEWFAGVGSYATTSSARTYRRP</sequence>
<evidence type="ECO:0000313" key="1">
    <source>
        <dbReference type="EMBL" id="CCA87510.1"/>
    </source>
</evidence>
<proteinExistence type="predicted"/>